<name>M1Z0D5_NITG3</name>
<dbReference type="OrthoDB" id="9808013at2"/>
<accession>M1Z0D5</accession>
<sequence>MAADSPTPTQSGFRMPAEWEPHAATWLTWPHNPETWPGLDLRPIEDVYLQMISALIEGETVHVLVKDPENRIYVEKRMKEHHVLGKDVQIHCLPTNDSWIRDYGPNFLIRENNGLRDVAANVWKFNSWGGKYEWELDDRAGLDITRRLGIPIFEPGLVLEGGAIEVNGRGTCLTTRRCLLDENRNAGMTQKEMERYLKEYLGASHVLWFEGDLEGDDTDGHIDNLVRFVNETTVVYAYDDSPEDPNHTCLTANHETLQTATDQDGKRLEAIPLPMPRRIEFGGDRLPASHANFYIGNRSVLLPVFGGSSDKKAQGILKDLFPDRKVVPIVCSQFVLGLGAIHCVTQQQPATKI</sequence>
<organism evidence="2 3">
    <name type="scientific">Nitrospina gracilis (strain 3/211)</name>
    <dbReference type="NCBI Taxonomy" id="1266370"/>
    <lineage>
        <taxon>Bacteria</taxon>
        <taxon>Pseudomonadati</taxon>
        <taxon>Nitrospinota/Tectimicrobiota group</taxon>
        <taxon>Nitrospinota</taxon>
        <taxon>Nitrospinia</taxon>
        <taxon>Nitrospinales</taxon>
        <taxon>Nitrospinaceae</taxon>
        <taxon>Nitrospina</taxon>
    </lineage>
</organism>
<dbReference type="Gene3D" id="3.75.10.10">
    <property type="entry name" value="L-arginine/glycine Amidinotransferase, Chain A"/>
    <property type="match status" value="1"/>
</dbReference>
<dbReference type="HOGENOM" id="CLU_037682_0_0_0"/>
<keyword evidence="1 2" id="KW-0378">Hydrolase</keyword>
<dbReference type="Proteomes" id="UP000011704">
    <property type="component" value="Unassembled WGS sequence"/>
</dbReference>
<dbReference type="PANTHER" id="PTHR31377">
    <property type="entry name" value="AGMATINE DEIMINASE-RELATED"/>
    <property type="match status" value="1"/>
</dbReference>
<keyword evidence="3" id="KW-1185">Reference proteome</keyword>
<dbReference type="Pfam" id="PF04371">
    <property type="entry name" value="PAD_porph"/>
    <property type="match status" value="1"/>
</dbReference>
<dbReference type="InParanoid" id="M1Z0D5"/>
<dbReference type="GO" id="GO:0047632">
    <property type="term" value="F:agmatine deiminase activity"/>
    <property type="evidence" value="ECO:0007669"/>
    <property type="project" value="UniProtKB-EC"/>
</dbReference>
<dbReference type="EC" id="3.5.3.12" evidence="2"/>
<evidence type="ECO:0000313" key="2">
    <source>
        <dbReference type="EMBL" id="CCQ91453.1"/>
    </source>
</evidence>
<dbReference type="InterPro" id="IPR007466">
    <property type="entry name" value="Peptidyl-Arg-deiminase_porph"/>
</dbReference>
<reference evidence="2 3" key="1">
    <citation type="journal article" date="2013" name="Front. Microbiol.">
        <title>The genome of Nitrospina gracilis illuminates the metabolism and evolution of the major marine nitrite oxidizer.</title>
        <authorList>
            <person name="Luecker S."/>
            <person name="Nowka B."/>
            <person name="Rattei T."/>
            <person name="Spieck E."/>
            <person name="and Daims H."/>
        </authorList>
    </citation>
    <scope>NUCLEOTIDE SEQUENCE [LARGE SCALE GENOMIC DNA]</scope>
    <source>
        <strain evidence="2 3">3/211</strain>
    </source>
</reference>
<dbReference type="GO" id="GO:0009446">
    <property type="term" value="P:putrescine biosynthetic process"/>
    <property type="evidence" value="ECO:0007669"/>
    <property type="project" value="InterPro"/>
</dbReference>
<evidence type="ECO:0000256" key="1">
    <source>
        <dbReference type="ARBA" id="ARBA00022801"/>
    </source>
</evidence>
<proteinExistence type="predicted"/>
<gene>
    <name evidence="2" type="primary">aguA</name>
    <name evidence="2" type="ORF">NITGR_700014</name>
</gene>
<dbReference type="STRING" id="1266370.NITGR_700014"/>
<dbReference type="EMBL" id="CAQJ01000078">
    <property type="protein sequence ID" value="CCQ91453.1"/>
    <property type="molecule type" value="Genomic_DNA"/>
</dbReference>
<protein>
    <submittedName>
        <fullName evidence="2">Agmatine deiminase</fullName>
        <ecNumber evidence="2">3.5.3.12</ecNumber>
    </submittedName>
</protein>
<dbReference type="AlphaFoldDB" id="M1Z0D5"/>
<dbReference type="PANTHER" id="PTHR31377:SF0">
    <property type="entry name" value="AGMATINE DEIMINASE-RELATED"/>
    <property type="match status" value="1"/>
</dbReference>
<dbReference type="SUPFAM" id="SSF55909">
    <property type="entry name" value="Pentein"/>
    <property type="match status" value="1"/>
</dbReference>
<dbReference type="RefSeq" id="WP_005010170.1">
    <property type="nucleotide sequence ID" value="NZ_HG422173.1"/>
</dbReference>
<evidence type="ECO:0000313" key="3">
    <source>
        <dbReference type="Proteomes" id="UP000011704"/>
    </source>
</evidence>
<comment type="caution">
    <text evidence="2">The sequence shown here is derived from an EMBL/GenBank/DDBJ whole genome shotgun (WGS) entry which is preliminary data.</text>
</comment>
<dbReference type="GO" id="GO:0004668">
    <property type="term" value="F:protein-arginine deiminase activity"/>
    <property type="evidence" value="ECO:0007669"/>
    <property type="project" value="InterPro"/>
</dbReference>